<proteinExistence type="predicted"/>
<name>A0A4S1X113_9SPHN</name>
<dbReference type="Pfam" id="PF04773">
    <property type="entry name" value="FecR"/>
    <property type="match status" value="1"/>
</dbReference>
<keyword evidence="4" id="KW-1185">Reference proteome</keyword>
<organism evidence="3 4">
    <name type="scientific">Sphingomonas gei</name>
    <dbReference type="NCBI Taxonomy" id="1395960"/>
    <lineage>
        <taxon>Bacteria</taxon>
        <taxon>Pseudomonadati</taxon>
        <taxon>Pseudomonadota</taxon>
        <taxon>Alphaproteobacteria</taxon>
        <taxon>Sphingomonadales</taxon>
        <taxon>Sphingomonadaceae</taxon>
        <taxon>Sphingomonas</taxon>
    </lineage>
</organism>
<dbReference type="EMBL" id="SRXT01000008">
    <property type="protein sequence ID" value="TGX49591.1"/>
    <property type="molecule type" value="Genomic_DNA"/>
</dbReference>
<dbReference type="PIRSF" id="PIRSF018266">
    <property type="entry name" value="FecR"/>
    <property type="match status" value="1"/>
</dbReference>
<feature type="domain" description="FecR protein" evidence="1">
    <location>
        <begin position="123"/>
        <end position="213"/>
    </location>
</feature>
<reference evidence="3 4" key="1">
    <citation type="submission" date="2019-04" db="EMBL/GenBank/DDBJ databases">
        <title>Sphingomonas psychrotolerans sp. nov., isolated from soil in the Tianshan Mountains, Xinjiang, China.</title>
        <authorList>
            <person name="Luo Y."/>
            <person name="Sheng H."/>
        </authorList>
    </citation>
    <scope>NUCLEOTIDE SEQUENCE [LARGE SCALE GENOMIC DNA]</scope>
    <source>
        <strain evidence="3 4">ZFGT-11</strain>
    </source>
</reference>
<gene>
    <name evidence="3" type="ORF">E5A73_18925</name>
</gene>
<dbReference type="GO" id="GO:0016989">
    <property type="term" value="F:sigma factor antagonist activity"/>
    <property type="evidence" value="ECO:0007669"/>
    <property type="project" value="TreeGrafter"/>
</dbReference>
<dbReference type="Proteomes" id="UP000306147">
    <property type="component" value="Unassembled WGS sequence"/>
</dbReference>
<evidence type="ECO:0000313" key="3">
    <source>
        <dbReference type="EMBL" id="TGX49591.1"/>
    </source>
</evidence>
<dbReference type="PANTHER" id="PTHR30273">
    <property type="entry name" value="PERIPLASMIC SIGNAL SENSOR AND SIGMA FACTOR ACTIVATOR FECR-RELATED"/>
    <property type="match status" value="1"/>
</dbReference>
<evidence type="ECO:0000313" key="4">
    <source>
        <dbReference type="Proteomes" id="UP000306147"/>
    </source>
</evidence>
<feature type="domain" description="FecR N-terminal" evidence="2">
    <location>
        <begin position="18"/>
        <end position="55"/>
    </location>
</feature>
<evidence type="ECO:0000259" key="2">
    <source>
        <dbReference type="Pfam" id="PF16220"/>
    </source>
</evidence>
<dbReference type="AlphaFoldDB" id="A0A4S1X113"/>
<comment type="caution">
    <text evidence="3">The sequence shown here is derived from an EMBL/GenBank/DDBJ whole genome shotgun (WGS) entry which is preliminary data.</text>
</comment>
<dbReference type="InterPro" id="IPR032623">
    <property type="entry name" value="FecR_N"/>
</dbReference>
<dbReference type="InterPro" id="IPR012373">
    <property type="entry name" value="Ferrdict_sens_TM"/>
</dbReference>
<accession>A0A4S1X113</accession>
<dbReference type="InterPro" id="IPR006860">
    <property type="entry name" value="FecR"/>
</dbReference>
<protein>
    <submittedName>
        <fullName evidence="3">Uncharacterized protein</fullName>
    </submittedName>
</protein>
<evidence type="ECO:0000259" key="1">
    <source>
        <dbReference type="Pfam" id="PF04773"/>
    </source>
</evidence>
<dbReference type="Pfam" id="PF16220">
    <property type="entry name" value="DUF4880"/>
    <property type="match status" value="1"/>
</dbReference>
<dbReference type="PANTHER" id="PTHR30273:SF2">
    <property type="entry name" value="PROTEIN FECR"/>
    <property type="match status" value="1"/>
</dbReference>
<dbReference type="Gene3D" id="2.60.120.1440">
    <property type="match status" value="1"/>
</dbReference>
<sequence>MMLDGNASGSGDPEILAEAGRWVVRARAGMSGAEKRAFRAWLAERGEHAAAADAVTNAWQAAPAAAARAGLTAPPRPSRVRARRDQYFARRPGPGWKVATTVLALPLLIAGTWWYTNSETLQLATGPHQRLVTTLADGSTVWLAPSSRLQAHFDPFGRQLALREGEVTLQVAHERRRFAVDVGGYRIVDRGTLFDVRLRGSGPVTVVLVEGRIDITNRRNGKLVASPLPGERVALGGTGAVRAAVDAQAAIAWHDGRVILDDCPLSAALAQFSEQGAPRVALRDSAVGRLRVSGAFAVGGMESFLSALAELHPVTWRRTPQGYEVASR</sequence>